<gene>
    <name evidence="2" type="ORF">JTE88_03280</name>
</gene>
<name>A0ABX7IIU4_9ACTO</name>
<sequence>MSALSQARKLNFSQSSRPVIDTPGLQVVPTPATARGFIGTVVICATLFLGALAAAFYLNTLMVAGAYELKDIAVENNEISARAATLKSEVIINTSPNHLRNAAESLGMVPAADMLYIDVEAGLVSTPQVRND</sequence>
<keyword evidence="3" id="KW-1185">Reference proteome</keyword>
<organism evidence="2 3">
    <name type="scientific">Arcanobacterium phocisimile</name>
    <dbReference type="NCBI Taxonomy" id="1302235"/>
    <lineage>
        <taxon>Bacteria</taxon>
        <taxon>Bacillati</taxon>
        <taxon>Actinomycetota</taxon>
        <taxon>Actinomycetes</taxon>
        <taxon>Actinomycetales</taxon>
        <taxon>Actinomycetaceae</taxon>
        <taxon>Arcanobacterium</taxon>
    </lineage>
</organism>
<dbReference type="EMBL" id="CP070228">
    <property type="protein sequence ID" value="QRV02770.1"/>
    <property type="molecule type" value="Genomic_DNA"/>
</dbReference>
<keyword evidence="1" id="KW-0472">Membrane</keyword>
<evidence type="ECO:0000313" key="2">
    <source>
        <dbReference type="EMBL" id="QRV02770.1"/>
    </source>
</evidence>
<evidence type="ECO:0008006" key="4">
    <source>
        <dbReference type="Google" id="ProtNLM"/>
    </source>
</evidence>
<feature type="transmembrane region" description="Helical" evidence="1">
    <location>
        <begin position="37"/>
        <end position="58"/>
    </location>
</feature>
<accession>A0ABX7IIU4</accession>
<keyword evidence="1" id="KW-1133">Transmembrane helix</keyword>
<evidence type="ECO:0000256" key="1">
    <source>
        <dbReference type="SAM" id="Phobius"/>
    </source>
</evidence>
<protein>
    <recommendedName>
        <fullName evidence="4">Cell division protein FtsL</fullName>
    </recommendedName>
</protein>
<evidence type="ECO:0000313" key="3">
    <source>
        <dbReference type="Proteomes" id="UP000602653"/>
    </source>
</evidence>
<keyword evidence="1" id="KW-0812">Transmembrane</keyword>
<dbReference type="Proteomes" id="UP000602653">
    <property type="component" value="Chromosome"/>
</dbReference>
<reference evidence="2 3" key="1">
    <citation type="submission" date="2021-02" db="EMBL/GenBank/DDBJ databases">
        <title>Complete Genome Sequence of Arcanobacterium phocisimile strain DSM 26142T from a harbour seal.</title>
        <authorList>
            <person name="Borowiak M."/>
            <person name="Alssahen M."/>
            <person name="Malorny B."/>
            <person name="Laemmler C."/>
            <person name="Siebert U."/>
            <person name="Ploetz M."/>
            <person name="Abdulmawjood A."/>
        </authorList>
    </citation>
    <scope>NUCLEOTIDE SEQUENCE [LARGE SCALE GENOMIC DNA]</scope>
    <source>
        <strain evidence="2 3">DSM 26142</strain>
    </source>
</reference>
<dbReference type="RefSeq" id="WP_204425359.1">
    <property type="nucleotide sequence ID" value="NZ_CP070228.1"/>
</dbReference>
<proteinExistence type="predicted"/>